<dbReference type="InterPro" id="IPR023796">
    <property type="entry name" value="Serpin_dom"/>
</dbReference>
<evidence type="ECO:0000313" key="5">
    <source>
        <dbReference type="Proteomes" id="UP000230750"/>
    </source>
</evidence>
<organism evidence="4 5">
    <name type="scientific">Stichopus japonicus</name>
    <name type="common">Sea cucumber</name>
    <dbReference type="NCBI Taxonomy" id="307972"/>
    <lineage>
        <taxon>Eukaryota</taxon>
        <taxon>Metazoa</taxon>
        <taxon>Echinodermata</taxon>
        <taxon>Eleutherozoa</taxon>
        <taxon>Echinozoa</taxon>
        <taxon>Holothuroidea</taxon>
        <taxon>Aspidochirotacea</taxon>
        <taxon>Aspidochirotida</taxon>
        <taxon>Stichopodidae</taxon>
        <taxon>Apostichopus</taxon>
    </lineage>
</organism>
<dbReference type="Gene3D" id="2.30.39.10">
    <property type="entry name" value="Alpha-1-antitrypsin, domain 1"/>
    <property type="match status" value="1"/>
</dbReference>
<dbReference type="GO" id="GO:0005615">
    <property type="term" value="C:extracellular space"/>
    <property type="evidence" value="ECO:0007669"/>
    <property type="project" value="InterPro"/>
</dbReference>
<dbReference type="AlphaFoldDB" id="A0A2G8KB81"/>
<dbReference type="OrthoDB" id="671595at2759"/>
<dbReference type="InterPro" id="IPR000215">
    <property type="entry name" value="Serpin_fam"/>
</dbReference>
<dbReference type="STRING" id="307972.A0A2G8KB81"/>
<reference evidence="4 5" key="1">
    <citation type="journal article" date="2017" name="PLoS Biol.">
        <title>The sea cucumber genome provides insights into morphological evolution and visceral regeneration.</title>
        <authorList>
            <person name="Zhang X."/>
            <person name="Sun L."/>
            <person name="Yuan J."/>
            <person name="Sun Y."/>
            <person name="Gao Y."/>
            <person name="Zhang L."/>
            <person name="Li S."/>
            <person name="Dai H."/>
            <person name="Hamel J.F."/>
            <person name="Liu C."/>
            <person name="Yu Y."/>
            <person name="Liu S."/>
            <person name="Lin W."/>
            <person name="Guo K."/>
            <person name="Jin S."/>
            <person name="Xu P."/>
            <person name="Storey K.B."/>
            <person name="Huan P."/>
            <person name="Zhang T."/>
            <person name="Zhou Y."/>
            <person name="Zhang J."/>
            <person name="Lin C."/>
            <person name="Li X."/>
            <person name="Xing L."/>
            <person name="Huo D."/>
            <person name="Sun M."/>
            <person name="Wang L."/>
            <person name="Mercier A."/>
            <person name="Li F."/>
            <person name="Yang H."/>
            <person name="Xiang J."/>
        </authorList>
    </citation>
    <scope>NUCLEOTIDE SEQUENCE [LARGE SCALE GENOMIC DNA]</scope>
    <source>
        <strain evidence="4">Shaxun</strain>
        <tissue evidence="4">Muscle</tissue>
    </source>
</reference>
<evidence type="ECO:0000313" key="4">
    <source>
        <dbReference type="EMBL" id="PIK45251.1"/>
    </source>
</evidence>
<comment type="caution">
    <text evidence="4">The sequence shown here is derived from an EMBL/GenBank/DDBJ whole genome shotgun (WGS) entry which is preliminary data.</text>
</comment>
<gene>
    <name evidence="4" type="ORF">BSL78_17895</name>
</gene>
<evidence type="ECO:0000256" key="2">
    <source>
        <dbReference type="RuleBase" id="RU000411"/>
    </source>
</evidence>
<dbReference type="Gene3D" id="3.30.497.10">
    <property type="entry name" value="Antithrombin, subunit I, domain 2"/>
    <property type="match status" value="1"/>
</dbReference>
<dbReference type="EMBL" id="MRZV01000724">
    <property type="protein sequence ID" value="PIK45251.1"/>
    <property type="molecule type" value="Genomic_DNA"/>
</dbReference>
<dbReference type="Pfam" id="PF00079">
    <property type="entry name" value="Serpin"/>
    <property type="match status" value="1"/>
</dbReference>
<dbReference type="PANTHER" id="PTHR11461:SF211">
    <property type="entry name" value="GH10112P-RELATED"/>
    <property type="match status" value="1"/>
</dbReference>
<keyword evidence="5" id="KW-1185">Reference proteome</keyword>
<dbReference type="InterPro" id="IPR036186">
    <property type="entry name" value="Serpin_sf"/>
</dbReference>
<protein>
    <submittedName>
        <fullName evidence="4">Serine protease inhibitor</fullName>
    </submittedName>
</protein>
<dbReference type="CDD" id="cd00172">
    <property type="entry name" value="serpin"/>
    <property type="match status" value="1"/>
</dbReference>
<dbReference type="PANTHER" id="PTHR11461">
    <property type="entry name" value="SERINE PROTEASE INHIBITOR, SERPIN"/>
    <property type="match status" value="1"/>
</dbReference>
<feature type="domain" description="Serpin" evidence="3">
    <location>
        <begin position="22"/>
        <end position="380"/>
    </location>
</feature>
<dbReference type="SMART" id="SM00093">
    <property type="entry name" value="SERPIN"/>
    <property type="match status" value="1"/>
</dbReference>
<dbReference type="InterPro" id="IPR042178">
    <property type="entry name" value="Serpin_sf_1"/>
</dbReference>
<dbReference type="GO" id="GO:0004867">
    <property type="term" value="F:serine-type endopeptidase inhibitor activity"/>
    <property type="evidence" value="ECO:0007669"/>
    <property type="project" value="InterPro"/>
</dbReference>
<sequence>MGADVSTAEAEPLIPVANEFAFNFFKVIANRQNGNIVFSPSAIAAGLSLMQLASKNETSQEINQVMGFEQFEKSDLHTAVGALRSLLFEKSKYWGFYGASRIYAPTKLKINKKFRKSSLELYQTVVEGKNFEDTRHAVRDVNHWLGEEMQHTANDMLTENHVDKTDLIVMINALYFAGKLETPFLSSSTKIGKFFSSETDSYNVAMMNVKCSFPYFYDTDMKCQVLEMPYHENKFRLLLVLPEERMGLSAIESSLTVQTLQKWCRPRQMDVVDVHLPRFDLDYTIDPSEGLKVMGISAIFNPEKADLSGIGDNAYLSKFFHYARVGVQEHGIIPGEDQLPGDVHSFVVSFETFKADHPFLFLIQDKRKGAIVFMGRQACPPKISDTELKEMYKRAKNKLKAQTRVS</sequence>
<name>A0A2G8KB81_STIJA</name>
<accession>A0A2G8KB81</accession>
<dbReference type="Proteomes" id="UP000230750">
    <property type="component" value="Unassembled WGS sequence"/>
</dbReference>
<dbReference type="InterPro" id="IPR023795">
    <property type="entry name" value="Serpin_CS"/>
</dbReference>
<evidence type="ECO:0000256" key="1">
    <source>
        <dbReference type="ARBA" id="ARBA00009500"/>
    </source>
</evidence>
<comment type="similarity">
    <text evidence="1 2">Belongs to the serpin family.</text>
</comment>
<dbReference type="SUPFAM" id="SSF56574">
    <property type="entry name" value="Serpins"/>
    <property type="match status" value="1"/>
</dbReference>
<dbReference type="InterPro" id="IPR042185">
    <property type="entry name" value="Serpin_sf_2"/>
</dbReference>
<evidence type="ECO:0000259" key="3">
    <source>
        <dbReference type="SMART" id="SM00093"/>
    </source>
</evidence>
<dbReference type="PROSITE" id="PS00284">
    <property type="entry name" value="SERPIN"/>
    <property type="match status" value="1"/>
</dbReference>
<proteinExistence type="inferred from homology"/>